<feature type="transmembrane region" description="Helical" evidence="19">
    <location>
        <begin position="6"/>
        <end position="21"/>
    </location>
</feature>
<keyword evidence="10" id="KW-0067">ATP-binding</keyword>
<gene>
    <name evidence="25" type="ordered locus">Spith_1712</name>
</gene>
<dbReference type="InterPro" id="IPR011006">
    <property type="entry name" value="CheY-like_superfamily"/>
</dbReference>
<evidence type="ECO:0000256" key="4">
    <source>
        <dbReference type="ARBA" id="ARBA00022475"/>
    </source>
</evidence>
<evidence type="ECO:0000259" key="24">
    <source>
        <dbReference type="PROSITE" id="PS50894"/>
    </source>
</evidence>
<dbReference type="Pfam" id="PF02518">
    <property type="entry name" value="HATPase_c"/>
    <property type="match status" value="1"/>
</dbReference>
<keyword evidence="11 19" id="KW-1133">Transmembrane helix</keyword>
<comment type="catalytic activity">
    <reaction evidence="1">
        <text>ATP + protein L-histidine = ADP + protein N-phospho-L-histidine.</text>
        <dbReference type="EC" id="2.7.13.3"/>
    </reaction>
</comment>
<evidence type="ECO:0000256" key="2">
    <source>
        <dbReference type="ARBA" id="ARBA00004651"/>
    </source>
</evidence>
<comment type="subcellular location">
    <subcellularLocation>
        <location evidence="2">Cell membrane</location>
        <topology evidence="2">Multi-pass membrane protein</topology>
    </subcellularLocation>
</comment>
<feature type="domain" description="HPt" evidence="24">
    <location>
        <begin position="970"/>
        <end position="1063"/>
    </location>
</feature>
<dbReference type="CDD" id="cd17546">
    <property type="entry name" value="REC_hyHK_CKI1_RcsC-like"/>
    <property type="match status" value="1"/>
</dbReference>
<feature type="domain" description="Histidine kinase" evidence="20">
    <location>
        <begin position="576"/>
        <end position="797"/>
    </location>
</feature>
<dbReference type="Pfam" id="PF00512">
    <property type="entry name" value="HisKA"/>
    <property type="match status" value="1"/>
</dbReference>
<dbReference type="Pfam" id="PF01627">
    <property type="entry name" value="Hpt"/>
    <property type="match status" value="1"/>
</dbReference>
<feature type="transmembrane region" description="Helical" evidence="19">
    <location>
        <begin position="121"/>
        <end position="140"/>
    </location>
</feature>
<feature type="modified residue" description="4-aspartylphosphate" evidence="17">
    <location>
        <position position="867"/>
    </location>
</feature>
<dbReference type="SUPFAM" id="SSF55785">
    <property type="entry name" value="PYP-like sensor domain (PAS domain)"/>
    <property type="match status" value="3"/>
</dbReference>
<dbReference type="SUPFAM" id="SSF47384">
    <property type="entry name" value="Homodimeric domain of signal transducing histidine kinase"/>
    <property type="match status" value="1"/>
</dbReference>
<dbReference type="SMART" id="SM00448">
    <property type="entry name" value="REC"/>
    <property type="match status" value="1"/>
</dbReference>
<evidence type="ECO:0000256" key="16">
    <source>
        <dbReference type="PROSITE-ProRule" id="PRU00110"/>
    </source>
</evidence>
<dbReference type="SUPFAM" id="SSF52172">
    <property type="entry name" value="CheY-like"/>
    <property type="match status" value="1"/>
</dbReference>
<evidence type="ECO:0000256" key="1">
    <source>
        <dbReference type="ARBA" id="ARBA00000085"/>
    </source>
</evidence>
<dbReference type="InterPro" id="IPR000014">
    <property type="entry name" value="PAS"/>
</dbReference>
<dbReference type="Proteomes" id="UP000007254">
    <property type="component" value="Chromosome"/>
</dbReference>
<keyword evidence="9 25" id="KW-0418">Kinase</keyword>
<keyword evidence="13 19" id="KW-0472">Membrane</keyword>
<dbReference type="InterPro" id="IPR013656">
    <property type="entry name" value="PAS_4"/>
</dbReference>
<dbReference type="InterPro" id="IPR004358">
    <property type="entry name" value="Sig_transdc_His_kin-like_C"/>
</dbReference>
<evidence type="ECO:0000256" key="15">
    <source>
        <dbReference type="ARBA" id="ARBA00068150"/>
    </source>
</evidence>
<evidence type="ECO:0000256" key="17">
    <source>
        <dbReference type="PROSITE-ProRule" id="PRU00169"/>
    </source>
</evidence>
<dbReference type="SMART" id="SM00073">
    <property type="entry name" value="HPT"/>
    <property type="match status" value="1"/>
</dbReference>
<dbReference type="GO" id="GO:0005524">
    <property type="term" value="F:ATP binding"/>
    <property type="evidence" value="ECO:0007669"/>
    <property type="project" value="UniProtKB-KW"/>
</dbReference>
<feature type="coiled-coil region" evidence="18">
    <location>
        <begin position="546"/>
        <end position="576"/>
    </location>
</feature>
<dbReference type="Pfam" id="PF13188">
    <property type="entry name" value="PAS_8"/>
    <property type="match status" value="1"/>
</dbReference>
<dbReference type="SMART" id="SM00388">
    <property type="entry name" value="HisKA"/>
    <property type="match status" value="1"/>
</dbReference>
<dbReference type="PROSITE" id="PS50109">
    <property type="entry name" value="HIS_KIN"/>
    <property type="match status" value="1"/>
</dbReference>
<dbReference type="InterPro" id="IPR036890">
    <property type="entry name" value="HATPase_C_sf"/>
</dbReference>
<dbReference type="SUPFAM" id="SSF55874">
    <property type="entry name" value="ATPase domain of HSP90 chaperone/DNA topoisomerase II/histidine kinase"/>
    <property type="match status" value="1"/>
</dbReference>
<dbReference type="InterPro" id="IPR036097">
    <property type="entry name" value="HisK_dim/P_sf"/>
</dbReference>
<feature type="domain" description="PAC" evidence="23">
    <location>
        <begin position="386"/>
        <end position="437"/>
    </location>
</feature>
<evidence type="ECO:0000256" key="8">
    <source>
        <dbReference type="ARBA" id="ARBA00022741"/>
    </source>
</evidence>
<evidence type="ECO:0000256" key="7">
    <source>
        <dbReference type="ARBA" id="ARBA00022692"/>
    </source>
</evidence>
<dbReference type="KEGG" id="stq:Spith_1712"/>
<dbReference type="PANTHER" id="PTHR45339:SF1">
    <property type="entry name" value="HYBRID SIGNAL TRANSDUCTION HISTIDINE KINASE J"/>
    <property type="match status" value="1"/>
</dbReference>
<dbReference type="SMART" id="SM00387">
    <property type="entry name" value="HATPase_c"/>
    <property type="match status" value="1"/>
</dbReference>
<dbReference type="PANTHER" id="PTHR45339">
    <property type="entry name" value="HYBRID SIGNAL TRANSDUCTION HISTIDINE KINASE J"/>
    <property type="match status" value="1"/>
</dbReference>
<dbReference type="Gene3D" id="1.10.287.130">
    <property type="match status" value="1"/>
</dbReference>
<keyword evidence="8" id="KW-0547">Nucleotide-binding</keyword>
<dbReference type="Gene3D" id="3.30.565.10">
    <property type="entry name" value="Histidine kinase-like ATPase, C-terminal domain"/>
    <property type="match status" value="1"/>
</dbReference>
<feature type="transmembrane region" description="Helical" evidence="19">
    <location>
        <begin position="28"/>
        <end position="46"/>
    </location>
</feature>
<dbReference type="RefSeq" id="WP_014625301.1">
    <property type="nucleotide sequence ID" value="NC_017583.1"/>
</dbReference>
<proteinExistence type="predicted"/>
<name>G0GBW1_WINT7</name>
<dbReference type="Gene3D" id="3.30.450.20">
    <property type="entry name" value="PAS domain"/>
    <property type="match status" value="3"/>
</dbReference>
<evidence type="ECO:0000256" key="11">
    <source>
        <dbReference type="ARBA" id="ARBA00022989"/>
    </source>
</evidence>
<dbReference type="NCBIfam" id="TIGR00229">
    <property type="entry name" value="sensory_box"/>
    <property type="match status" value="2"/>
</dbReference>
<evidence type="ECO:0000259" key="21">
    <source>
        <dbReference type="PROSITE" id="PS50110"/>
    </source>
</evidence>
<feature type="domain" description="Response regulatory" evidence="21">
    <location>
        <begin position="818"/>
        <end position="937"/>
    </location>
</feature>
<dbReference type="Pfam" id="PF00072">
    <property type="entry name" value="Response_reg"/>
    <property type="match status" value="1"/>
</dbReference>
<dbReference type="InterPro" id="IPR003594">
    <property type="entry name" value="HATPase_dom"/>
</dbReference>
<dbReference type="PROSITE" id="PS50113">
    <property type="entry name" value="PAC"/>
    <property type="match status" value="1"/>
</dbReference>
<dbReference type="InterPro" id="IPR001789">
    <property type="entry name" value="Sig_transdc_resp-reg_receiver"/>
</dbReference>
<dbReference type="GO" id="GO:0000155">
    <property type="term" value="F:phosphorelay sensor kinase activity"/>
    <property type="evidence" value="ECO:0007669"/>
    <property type="project" value="InterPro"/>
</dbReference>
<dbReference type="PRINTS" id="PR00344">
    <property type="entry name" value="BCTRLSENSOR"/>
</dbReference>
<dbReference type="InterPro" id="IPR005467">
    <property type="entry name" value="His_kinase_dom"/>
</dbReference>
<dbReference type="EC" id="2.7.13.3" evidence="3"/>
<evidence type="ECO:0000259" key="20">
    <source>
        <dbReference type="PROSITE" id="PS50109"/>
    </source>
</evidence>
<dbReference type="InterPro" id="IPR000700">
    <property type="entry name" value="PAS-assoc_C"/>
</dbReference>
<keyword evidence="5 17" id="KW-0597">Phosphoprotein</keyword>
<dbReference type="InterPro" id="IPR036641">
    <property type="entry name" value="HPT_dom_sf"/>
</dbReference>
<dbReference type="InterPro" id="IPR035965">
    <property type="entry name" value="PAS-like_dom_sf"/>
</dbReference>
<evidence type="ECO:0000256" key="3">
    <source>
        <dbReference type="ARBA" id="ARBA00012438"/>
    </source>
</evidence>
<dbReference type="GO" id="GO:0005886">
    <property type="term" value="C:plasma membrane"/>
    <property type="evidence" value="ECO:0007669"/>
    <property type="project" value="UniProtKB-SubCell"/>
</dbReference>
<feature type="modified residue" description="Phosphohistidine" evidence="16">
    <location>
        <position position="1009"/>
    </location>
</feature>
<evidence type="ECO:0000256" key="5">
    <source>
        <dbReference type="ARBA" id="ARBA00022553"/>
    </source>
</evidence>
<feature type="transmembrane region" description="Helical" evidence="19">
    <location>
        <begin position="85"/>
        <end position="106"/>
    </location>
</feature>
<evidence type="ECO:0000256" key="13">
    <source>
        <dbReference type="ARBA" id="ARBA00023136"/>
    </source>
</evidence>
<dbReference type="InterPro" id="IPR003661">
    <property type="entry name" value="HisK_dim/P_dom"/>
</dbReference>
<keyword evidence="4" id="KW-1003">Cell membrane</keyword>
<dbReference type="Pfam" id="PF08448">
    <property type="entry name" value="PAS_4"/>
    <property type="match status" value="2"/>
</dbReference>
<evidence type="ECO:0000259" key="22">
    <source>
        <dbReference type="PROSITE" id="PS50112"/>
    </source>
</evidence>
<evidence type="ECO:0000313" key="25">
    <source>
        <dbReference type="EMBL" id="AEJ61972.1"/>
    </source>
</evidence>
<dbReference type="SMART" id="SM00091">
    <property type="entry name" value="PAS"/>
    <property type="match status" value="3"/>
</dbReference>
<dbReference type="PROSITE" id="PS50110">
    <property type="entry name" value="RESPONSE_REGULATORY"/>
    <property type="match status" value="1"/>
</dbReference>
<dbReference type="HOGENOM" id="CLU_000445_114_11_12"/>
<evidence type="ECO:0000256" key="12">
    <source>
        <dbReference type="ARBA" id="ARBA00023012"/>
    </source>
</evidence>
<dbReference type="SUPFAM" id="SSF47226">
    <property type="entry name" value="Histidine-containing phosphotransfer domain, HPT domain"/>
    <property type="match status" value="1"/>
</dbReference>
<dbReference type="STRING" id="869211.Spith_1712"/>
<dbReference type="Gene3D" id="1.20.120.160">
    <property type="entry name" value="HPT domain"/>
    <property type="match status" value="1"/>
</dbReference>
<evidence type="ECO:0000256" key="19">
    <source>
        <dbReference type="SAM" id="Phobius"/>
    </source>
</evidence>
<dbReference type="FunFam" id="1.10.287.130:FF:000002">
    <property type="entry name" value="Two-component osmosensing histidine kinase"/>
    <property type="match status" value="1"/>
</dbReference>
<reference evidence="25 26" key="1">
    <citation type="submission" date="2011-06" db="EMBL/GenBank/DDBJ databases">
        <title>The complete genome of Spirochaeta thermophila DSM 6578.</title>
        <authorList>
            <consortium name="US DOE Joint Genome Institute (JGI-PGF)"/>
            <person name="Lucas S."/>
            <person name="Lapidus A."/>
            <person name="Bruce D."/>
            <person name="Goodwin L."/>
            <person name="Pitluck S."/>
            <person name="Peters L."/>
            <person name="Kyrpides N."/>
            <person name="Mavromatis K."/>
            <person name="Ivanova N."/>
            <person name="Mikailova N."/>
            <person name="Pagani I."/>
            <person name="Chertkov O."/>
            <person name="Detter J.C."/>
            <person name="Tapia R."/>
            <person name="Han C."/>
            <person name="Land M."/>
            <person name="Hauser L."/>
            <person name="Markowitz V."/>
            <person name="Cheng J.-F."/>
            <person name="Hugenholtz P."/>
            <person name="Woyke T."/>
            <person name="Wu D."/>
            <person name="Spring S."/>
            <person name="Merkhoffer B."/>
            <person name="Schneider S."/>
            <person name="Klenk H.-P."/>
            <person name="Eisen J.A."/>
        </authorList>
    </citation>
    <scope>NUCLEOTIDE SEQUENCE [LARGE SCALE GENOMIC DNA]</scope>
    <source>
        <strain evidence="26">ATCC 700085 / DSM 6578 / Z-1203</strain>
    </source>
</reference>
<evidence type="ECO:0000256" key="10">
    <source>
        <dbReference type="ARBA" id="ARBA00022840"/>
    </source>
</evidence>
<dbReference type="OrthoDB" id="6192248at2"/>
<sequence>MALEWVLLFFSFFLFLFSLFLEVPLRRWLLLYTFTLFFTALLYVMGHTVFVDDPNVQLIWYHPLFLLPLSWFLVATGAAGFRGRVLFWVRIFPVGVFLLGGVLMRAVPSWVWDPETFSPRWFSYASGGLMILYSLAVIFFRYERYEWFFRAYSPLLAVAPLGFPFIMLPEVFILWYLLGLSFGCMVLLSLLAHDARVDVLPAARELIFDAMPDPVIVLDAADRIRFINKACERLVGHTSREVRGKEIDAVFPGGLFPLSLRAHMEQFEIQVGSTLFEVHATWITDALDRRKGTLFHLSDITAEREAVNTLALRERQYRNVLENITVGVMLLNRDYVVRAWNRRMEEWFPGISWGTEGVRCVEICKGPVLPCEECPLPPVFASGKTQRAEVRRQTKYGERIFSMVATPHLDDEGVIRGVVVLLEDVTAERKATEELERYKFMVNASADFMSLISSDFRYEAVNDAFCKAHGKGREDFVGHRVAELWGEETFRRKILPYIQRAFEGERVVVEDRFVFGLLGERDLEVSYNPYREGERITHVAVVTRDITSYKDALRHLEDARRQAEEANRAKSAFLASMSHEIRTPLNAITGMSDLLLLSRVSPEVEEGLAIIKDSAGTLLALINDILDLSRIEAGRIELERIPLRFPDLVRHTWEMFRPQAETKGLSFELHLSEGLPSEVNGDPVRIRQILINLLSNALKFTEEGGVTLSVTGHRMYDRDWEVELVVEDTGIGIPPEKLERIFEPFTQADSSITRRYGGTGLGLSISRQLAEMMGGTVVVSSEVGRGSTFVCRLVLEEAEGEAAPPAKGQVPRVSRAMRVLVVEDNRVNALVARRLLEHLGHRVLVAESGKDALALLGREEVDAVFMDVEMPGMDGFECARRIRAGEAGGRARMVPVFALTAHAVGEIQDRVDEVGMDGVVLKPVGIEDLARALEQVAGRGEGVSPPVQDLPEEDLPHLDVEGSLLRMGGSRELLREFWEVFLRDLGDKRSSLSSALERGEWDLLSRLAHSLKGVCGNVGGVRAASLARRLEGAAGRGEVEEARRLVRELDEELGILGELLGRGPDIILSEQEDGRSHG</sequence>
<dbReference type="AlphaFoldDB" id="G0GBW1"/>
<evidence type="ECO:0000259" key="23">
    <source>
        <dbReference type="PROSITE" id="PS50113"/>
    </source>
</evidence>
<keyword evidence="26" id="KW-1185">Reference proteome</keyword>
<keyword evidence="18" id="KW-0175">Coiled coil</keyword>
<keyword evidence="7 19" id="KW-0812">Transmembrane</keyword>
<evidence type="ECO:0000256" key="6">
    <source>
        <dbReference type="ARBA" id="ARBA00022679"/>
    </source>
</evidence>
<dbReference type="CDD" id="cd00082">
    <property type="entry name" value="HisKA"/>
    <property type="match status" value="1"/>
</dbReference>
<evidence type="ECO:0000256" key="18">
    <source>
        <dbReference type="SAM" id="Coils"/>
    </source>
</evidence>
<keyword evidence="12" id="KW-0902">Two-component regulatory system</keyword>
<evidence type="ECO:0000313" key="26">
    <source>
        <dbReference type="Proteomes" id="UP000007254"/>
    </source>
</evidence>
<feature type="transmembrane region" description="Helical" evidence="19">
    <location>
        <begin position="147"/>
        <end position="167"/>
    </location>
</feature>
<dbReference type="EMBL" id="CP002903">
    <property type="protein sequence ID" value="AEJ61972.1"/>
    <property type="molecule type" value="Genomic_DNA"/>
</dbReference>
<feature type="domain" description="PAS" evidence="22">
    <location>
        <begin position="207"/>
        <end position="245"/>
    </location>
</feature>
<dbReference type="CDD" id="cd00130">
    <property type="entry name" value="PAS"/>
    <property type="match status" value="1"/>
</dbReference>
<dbReference type="Gene3D" id="3.40.50.2300">
    <property type="match status" value="1"/>
</dbReference>
<keyword evidence="6" id="KW-0808">Transferase</keyword>
<feature type="transmembrane region" description="Helical" evidence="19">
    <location>
        <begin position="58"/>
        <end position="78"/>
    </location>
</feature>
<organism evidence="25 26">
    <name type="scientific">Winmispira thermophila (strain ATCC 700085 / DSM 6578 / Z-1203)</name>
    <name type="common">Spirochaeta thermophila</name>
    <dbReference type="NCBI Taxonomy" id="869211"/>
    <lineage>
        <taxon>Bacteria</taxon>
        <taxon>Pseudomonadati</taxon>
        <taxon>Spirochaetota</taxon>
        <taxon>Spirochaetia</taxon>
        <taxon>Winmispirales</taxon>
        <taxon>Winmispiraceae</taxon>
        <taxon>Winmispira</taxon>
    </lineage>
</organism>
<comment type="subunit">
    <text evidence="14">At low DSF concentrations, interacts with RpfF.</text>
</comment>
<dbReference type="CDD" id="cd00088">
    <property type="entry name" value="HPT"/>
    <property type="match status" value="1"/>
</dbReference>
<dbReference type="PROSITE" id="PS50894">
    <property type="entry name" value="HPT"/>
    <property type="match status" value="1"/>
</dbReference>
<protein>
    <recommendedName>
        <fullName evidence="15">Sensory/regulatory protein RpfC</fullName>
        <ecNumber evidence="3">2.7.13.3</ecNumber>
    </recommendedName>
</protein>
<dbReference type="PROSITE" id="PS50112">
    <property type="entry name" value="PAS"/>
    <property type="match status" value="1"/>
</dbReference>
<dbReference type="InterPro" id="IPR008207">
    <property type="entry name" value="Sig_transdc_His_kin_Hpt_dom"/>
</dbReference>
<evidence type="ECO:0000256" key="9">
    <source>
        <dbReference type="ARBA" id="ARBA00022777"/>
    </source>
</evidence>
<evidence type="ECO:0000256" key="14">
    <source>
        <dbReference type="ARBA" id="ARBA00064003"/>
    </source>
</evidence>
<accession>G0GBW1</accession>
<dbReference type="CDD" id="cd16922">
    <property type="entry name" value="HATPase_EvgS-ArcB-TorS-like"/>
    <property type="match status" value="1"/>
</dbReference>
<dbReference type="FunFam" id="3.30.565.10:FF:000010">
    <property type="entry name" value="Sensor histidine kinase RcsC"/>
    <property type="match status" value="1"/>
</dbReference>